<dbReference type="GO" id="GO:0008721">
    <property type="term" value="F:D-serine ammonia-lyase activity"/>
    <property type="evidence" value="ECO:0007669"/>
    <property type="project" value="TreeGrafter"/>
</dbReference>
<sequence>MSSAAKCLPLTRSSVQAAHELIKPHVHRTPVIHSRTLDEFASRQQTPAELKGTPWEGTAERAAKPTVRLWIKCENLQRIGAFKARGAFHAVGRLVANEDWVAAGGRENGVATHSSGNHAQALALAARENGVPAHVVMPSISNPKKVEATKGYGAFVYESGSTAPERQELLDKVVADTGATFVPPYNHPDIILGQGTAALELQEQAAELIAEHAAKNPGSKPREGLDAIVTPCGGGGLLSGTALSCEGTGISVFAGEPSHQGADDLFRAIRAGLKAPIADVKTLTIADGLRTPVGEIPWSVIRGDRKLVRDAFTVTERDISKTLKFVLERLKVVVEPSAVVGLAVVLFNEEFRQLVEREGGKDGWDIGVIFTGGNVSLDDLPALLKIGEDEV</sequence>
<dbReference type="CDD" id="cd01562">
    <property type="entry name" value="Thr-dehyd"/>
    <property type="match status" value="1"/>
</dbReference>
<reference evidence="6 7" key="1">
    <citation type="journal article" date="2017" name="G3 (Bethesda)">
        <title>First Draft Genome Sequence of the Pathogenic Fungus Lomentospora prolificans (Formerly Scedosporium prolificans).</title>
        <authorList>
            <person name="Luo R."/>
            <person name="Zimin A."/>
            <person name="Workman R."/>
            <person name="Fan Y."/>
            <person name="Pertea G."/>
            <person name="Grossman N."/>
            <person name="Wear M.P."/>
            <person name="Jia B."/>
            <person name="Miller H."/>
            <person name="Casadevall A."/>
            <person name="Timp W."/>
            <person name="Zhang S.X."/>
            <person name="Salzberg S.L."/>
        </authorList>
    </citation>
    <scope>NUCLEOTIDE SEQUENCE [LARGE SCALE GENOMIC DNA]</scope>
    <source>
        <strain evidence="6 7">JHH-5317</strain>
    </source>
</reference>
<dbReference type="AlphaFoldDB" id="A0A2N3N5B0"/>
<dbReference type="EMBL" id="NLAX01000701">
    <property type="protein sequence ID" value="PKS07619.1"/>
    <property type="molecule type" value="Genomic_DNA"/>
</dbReference>
<evidence type="ECO:0000256" key="3">
    <source>
        <dbReference type="ARBA" id="ARBA00022898"/>
    </source>
</evidence>
<evidence type="ECO:0000313" key="6">
    <source>
        <dbReference type="EMBL" id="PKS07619.1"/>
    </source>
</evidence>
<dbReference type="Proteomes" id="UP000233524">
    <property type="component" value="Unassembled WGS sequence"/>
</dbReference>
<evidence type="ECO:0000256" key="2">
    <source>
        <dbReference type="ARBA" id="ARBA00010869"/>
    </source>
</evidence>
<dbReference type="InterPro" id="IPR036052">
    <property type="entry name" value="TrpB-like_PALP_sf"/>
</dbReference>
<dbReference type="OrthoDB" id="271064at2759"/>
<keyword evidence="4" id="KW-0456">Lyase</keyword>
<dbReference type="PANTHER" id="PTHR43050">
    <property type="entry name" value="SERINE / THREONINE RACEMASE FAMILY MEMBER"/>
    <property type="match status" value="1"/>
</dbReference>
<comment type="cofactor">
    <cofactor evidence="1">
        <name>pyridoxal 5'-phosphate</name>
        <dbReference type="ChEBI" id="CHEBI:597326"/>
    </cofactor>
</comment>
<dbReference type="InParanoid" id="A0A2N3N5B0"/>
<dbReference type="GO" id="GO:0003941">
    <property type="term" value="F:L-serine ammonia-lyase activity"/>
    <property type="evidence" value="ECO:0007669"/>
    <property type="project" value="TreeGrafter"/>
</dbReference>
<comment type="caution">
    <text evidence="6">The sequence shown here is derived from an EMBL/GenBank/DDBJ whole genome shotgun (WGS) entry which is preliminary data.</text>
</comment>
<dbReference type="VEuPathDB" id="FungiDB:jhhlp_006225"/>
<evidence type="ECO:0000256" key="4">
    <source>
        <dbReference type="ARBA" id="ARBA00023239"/>
    </source>
</evidence>
<dbReference type="InterPro" id="IPR001926">
    <property type="entry name" value="TrpB-like_PALP"/>
</dbReference>
<dbReference type="Gene3D" id="3.40.50.1100">
    <property type="match status" value="2"/>
</dbReference>
<dbReference type="GO" id="GO:0000287">
    <property type="term" value="F:magnesium ion binding"/>
    <property type="evidence" value="ECO:0007669"/>
    <property type="project" value="TreeGrafter"/>
</dbReference>
<organism evidence="6 7">
    <name type="scientific">Lomentospora prolificans</name>
    <dbReference type="NCBI Taxonomy" id="41688"/>
    <lineage>
        <taxon>Eukaryota</taxon>
        <taxon>Fungi</taxon>
        <taxon>Dikarya</taxon>
        <taxon>Ascomycota</taxon>
        <taxon>Pezizomycotina</taxon>
        <taxon>Sordariomycetes</taxon>
        <taxon>Hypocreomycetidae</taxon>
        <taxon>Microascales</taxon>
        <taxon>Microascaceae</taxon>
        <taxon>Lomentospora</taxon>
    </lineage>
</organism>
<dbReference type="GO" id="GO:0030170">
    <property type="term" value="F:pyridoxal phosphate binding"/>
    <property type="evidence" value="ECO:0007669"/>
    <property type="project" value="TreeGrafter"/>
</dbReference>
<name>A0A2N3N5B0_9PEZI</name>
<dbReference type="Pfam" id="PF00291">
    <property type="entry name" value="PALP"/>
    <property type="match status" value="1"/>
</dbReference>
<dbReference type="GO" id="GO:0018114">
    <property type="term" value="F:threonine racemase activity"/>
    <property type="evidence" value="ECO:0007669"/>
    <property type="project" value="TreeGrafter"/>
</dbReference>
<proteinExistence type="inferred from homology"/>
<dbReference type="PANTHER" id="PTHR43050:SF1">
    <property type="entry name" value="SERINE RACEMASE"/>
    <property type="match status" value="1"/>
</dbReference>
<protein>
    <recommendedName>
        <fullName evidence="5">Tryptophan synthase beta chain-like PALP domain-containing protein</fullName>
    </recommendedName>
</protein>
<keyword evidence="3" id="KW-0663">Pyridoxal phosphate</keyword>
<dbReference type="STRING" id="41688.A0A2N3N5B0"/>
<dbReference type="SUPFAM" id="SSF53686">
    <property type="entry name" value="Tryptophan synthase beta subunit-like PLP-dependent enzymes"/>
    <property type="match status" value="1"/>
</dbReference>
<dbReference type="FunFam" id="3.40.50.1100:FF:000005">
    <property type="entry name" value="Threonine dehydratase catabolic"/>
    <property type="match status" value="1"/>
</dbReference>
<gene>
    <name evidence="6" type="ORF">jhhlp_006225</name>
</gene>
<dbReference type="FunCoup" id="A0A2N3N5B0">
    <property type="interactions" value="1091"/>
</dbReference>
<comment type="similarity">
    <text evidence="2">Belongs to the serine/threonine dehydratase family.</text>
</comment>
<evidence type="ECO:0000256" key="1">
    <source>
        <dbReference type="ARBA" id="ARBA00001933"/>
    </source>
</evidence>
<dbReference type="GO" id="GO:0030378">
    <property type="term" value="F:serine racemase activity"/>
    <property type="evidence" value="ECO:0007669"/>
    <property type="project" value="TreeGrafter"/>
</dbReference>
<feature type="domain" description="Tryptophan synthase beta chain-like PALP" evidence="5">
    <location>
        <begin position="60"/>
        <end position="371"/>
    </location>
</feature>
<keyword evidence="7" id="KW-1185">Reference proteome</keyword>
<evidence type="ECO:0000259" key="5">
    <source>
        <dbReference type="Pfam" id="PF00291"/>
    </source>
</evidence>
<dbReference type="GO" id="GO:0005524">
    <property type="term" value="F:ATP binding"/>
    <property type="evidence" value="ECO:0007669"/>
    <property type="project" value="TreeGrafter"/>
</dbReference>
<evidence type="ECO:0000313" key="7">
    <source>
        <dbReference type="Proteomes" id="UP000233524"/>
    </source>
</evidence>
<accession>A0A2N3N5B0</accession>